<evidence type="ECO:0000259" key="2">
    <source>
        <dbReference type="Pfam" id="PF07883"/>
    </source>
</evidence>
<dbReference type="eggNOG" id="COG1917">
    <property type="taxonomic scope" value="Bacteria"/>
</dbReference>
<evidence type="ECO:0000256" key="1">
    <source>
        <dbReference type="SAM" id="SignalP"/>
    </source>
</evidence>
<reference evidence="4" key="1">
    <citation type="journal article" date="2007" name="PLoS Genet.">
        <title>Patterns and implications of gene gain and loss in the evolution of Prochlorococcus.</title>
        <authorList>
            <person name="Kettler G.C."/>
            <person name="Martiny A.C."/>
            <person name="Huang K."/>
            <person name="Zucker J."/>
            <person name="Coleman M.L."/>
            <person name="Rodrigue S."/>
            <person name="Chen F."/>
            <person name="Lapidus A."/>
            <person name="Ferriera S."/>
            <person name="Johnson J."/>
            <person name="Steglich C."/>
            <person name="Church G.M."/>
            <person name="Richardson P."/>
            <person name="Chisholm S.W."/>
        </authorList>
    </citation>
    <scope>NUCLEOTIDE SEQUENCE [LARGE SCALE GENOMIC DNA]</scope>
    <source>
        <strain evidence="4">NATL1A</strain>
    </source>
</reference>
<dbReference type="KEGG" id="pme:NATL1_13991"/>
<protein>
    <recommendedName>
        <fullName evidence="2">Cupin type-2 domain-containing protein</fullName>
    </recommendedName>
</protein>
<dbReference type="Proteomes" id="UP000002592">
    <property type="component" value="Chromosome"/>
</dbReference>
<proteinExistence type="predicted"/>
<evidence type="ECO:0000313" key="3">
    <source>
        <dbReference type="EMBL" id="ABM75957.1"/>
    </source>
</evidence>
<dbReference type="InterPro" id="IPR011051">
    <property type="entry name" value="RmlC_Cupin_sf"/>
</dbReference>
<dbReference type="Pfam" id="PF07883">
    <property type="entry name" value="Cupin_2"/>
    <property type="match status" value="1"/>
</dbReference>
<name>A2C397_PROM1</name>
<dbReference type="EMBL" id="CP000553">
    <property type="protein sequence ID" value="ABM75957.1"/>
    <property type="molecule type" value="Genomic_DNA"/>
</dbReference>
<keyword evidence="1" id="KW-0732">Signal</keyword>
<dbReference type="Gene3D" id="2.60.120.10">
    <property type="entry name" value="Jelly Rolls"/>
    <property type="match status" value="1"/>
</dbReference>
<dbReference type="AlphaFoldDB" id="A2C397"/>
<organism evidence="3 4">
    <name type="scientific">Prochlorococcus marinus (strain NATL1A)</name>
    <dbReference type="NCBI Taxonomy" id="167555"/>
    <lineage>
        <taxon>Bacteria</taxon>
        <taxon>Bacillati</taxon>
        <taxon>Cyanobacteriota</taxon>
        <taxon>Cyanophyceae</taxon>
        <taxon>Synechococcales</taxon>
        <taxon>Prochlorococcaceae</taxon>
        <taxon>Prochlorococcus</taxon>
    </lineage>
</organism>
<dbReference type="HOGENOM" id="CLU_136176_1_1_3"/>
<dbReference type="CDD" id="cd02236">
    <property type="entry name" value="cupin_CV2614-like"/>
    <property type="match status" value="1"/>
</dbReference>
<accession>A2C397</accession>
<evidence type="ECO:0000313" key="4">
    <source>
        <dbReference type="Proteomes" id="UP000002592"/>
    </source>
</evidence>
<dbReference type="InterPro" id="IPR013096">
    <property type="entry name" value="Cupin_2"/>
</dbReference>
<feature type="chain" id="PRO_5002642928" description="Cupin type-2 domain-containing protein" evidence="1">
    <location>
        <begin position="26"/>
        <end position="146"/>
    </location>
</feature>
<feature type="signal peptide" evidence="1">
    <location>
        <begin position="1"/>
        <end position="25"/>
    </location>
</feature>
<dbReference type="InterPro" id="IPR014710">
    <property type="entry name" value="RmlC-like_jellyroll"/>
</dbReference>
<gene>
    <name evidence="3" type="ordered locus">NATL1_13991</name>
</gene>
<feature type="domain" description="Cupin type-2" evidence="2">
    <location>
        <begin position="63"/>
        <end position="129"/>
    </location>
</feature>
<sequence length="146" mass="15870">MLQKIFSLIAFMAFSLMSYAPSAIAVEDKPPVDVQELFTSTKPIYGESFTYPEGKGEMRLYKVDVQPGGVVPLHFHEAPLTSYIEEGQLTLKTKKGKSTTFREGDSFVLSADTPPHTMANNGKVPAVMWVTVAAAEGVPTLTNVEG</sequence>
<dbReference type="SUPFAM" id="SSF51182">
    <property type="entry name" value="RmlC-like cupins"/>
    <property type="match status" value="1"/>
</dbReference>